<keyword evidence="1" id="KW-0812">Transmembrane</keyword>
<dbReference type="Pfam" id="PF01757">
    <property type="entry name" value="Acyl_transf_3"/>
    <property type="match status" value="1"/>
</dbReference>
<organism evidence="3 4">
    <name type="scientific">Bradyrhizobium lablabi</name>
    <dbReference type="NCBI Taxonomy" id="722472"/>
    <lineage>
        <taxon>Bacteria</taxon>
        <taxon>Pseudomonadati</taxon>
        <taxon>Pseudomonadota</taxon>
        <taxon>Alphaproteobacteria</taxon>
        <taxon>Hyphomicrobiales</taxon>
        <taxon>Nitrobacteraceae</taxon>
        <taxon>Bradyrhizobium</taxon>
    </lineage>
</organism>
<feature type="transmembrane region" description="Helical" evidence="1">
    <location>
        <begin position="26"/>
        <end position="44"/>
    </location>
</feature>
<evidence type="ECO:0000313" key="3">
    <source>
        <dbReference type="EMBL" id="SHL16266.1"/>
    </source>
</evidence>
<dbReference type="EMBL" id="LT670844">
    <property type="protein sequence ID" value="SHL16266.1"/>
    <property type="molecule type" value="Genomic_DNA"/>
</dbReference>
<dbReference type="Proteomes" id="UP000189935">
    <property type="component" value="Chromosome I"/>
</dbReference>
<dbReference type="GO" id="GO:0016747">
    <property type="term" value="F:acyltransferase activity, transferring groups other than amino-acyl groups"/>
    <property type="evidence" value="ECO:0007669"/>
    <property type="project" value="InterPro"/>
</dbReference>
<keyword evidence="1" id="KW-0472">Membrane</keyword>
<dbReference type="PANTHER" id="PTHR36927">
    <property type="entry name" value="BLR4337 PROTEIN"/>
    <property type="match status" value="1"/>
</dbReference>
<feature type="transmembrane region" description="Helical" evidence="1">
    <location>
        <begin position="262"/>
        <end position="282"/>
    </location>
</feature>
<feature type="transmembrane region" description="Helical" evidence="1">
    <location>
        <begin position="64"/>
        <end position="83"/>
    </location>
</feature>
<dbReference type="AlphaFoldDB" id="A0A1M6YD83"/>
<dbReference type="InterPro" id="IPR002656">
    <property type="entry name" value="Acyl_transf_3_dom"/>
</dbReference>
<proteinExistence type="predicted"/>
<dbReference type="PANTHER" id="PTHR36927:SF4">
    <property type="entry name" value="BLR5718 PROTEIN"/>
    <property type="match status" value="1"/>
</dbReference>
<evidence type="ECO:0000256" key="1">
    <source>
        <dbReference type="SAM" id="Phobius"/>
    </source>
</evidence>
<keyword evidence="3" id="KW-0012">Acyltransferase</keyword>
<reference evidence="3 4" key="1">
    <citation type="submission" date="2016-11" db="EMBL/GenBank/DDBJ databases">
        <authorList>
            <person name="Jaros S."/>
            <person name="Januszkiewicz K."/>
            <person name="Wedrychowicz H."/>
        </authorList>
    </citation>
    <scope>NUCLEOTIDE SEQUENCE [LARGE SCALE GENOMIC DNA]</scope>
    <source>
        <strain evidence="3 4">GAS499</strain>
    </source>
</reference>
<feature type="transmembrane region" description="Helical" evidence="1">
    <location>
        <begin position="338"/>
        <end position="357"/>
    </location>
</feature>
<sequence>MLRKPDGTNQVMTAPVRIAALDRARTFIIVLVLLHHSVLNYTHFGNGDKQRWLGFDLVVLFNDSFFMAFMFFISGLFVRDSLVRKGPLIFLRDRAWRLGVPYLVSVVVLMPIAYYPTFLRYHLPGTTDFNFLHFWWRTLTVGPWPSGPAWFLWVLLAFDAIAAVLWAIAPQVIAAFGQLLFALRNRPMTAFALFLIFSIATYVPMRLAFGETSWLEFGRFPLPIQTSRILLYAGYFFVGIGVGAVSLRAGLLAENGELAKRWPVWLAFASVFYAAILVLVYARHNWVADPDSPPFGWRLGYSLAFAAYSAAMVFTVTSIFEHFAAARFPLLDAMQPSAYGIYLVHYVFIIWLQYVMYDFSFPAFVKFAIVFVGTLSLSWGLTLALRKIPVVARMI</sequence>
<keyword evidence="3" id="KW-0808">Transferase</keyword>
<feature type="transmembrane region" description="Helical" evidence="1">
    <location>
        <begin position="95"/>
        <end position="115"/>
    </location>
</feature>
<feature type="transmembrane region" description="Helical" evidence="1">
    <location>
        <begin position="188"/>
        <end position="209"/>
    </location>
</feature>
<dbReference type="InterPro" id="IPR050623">
    <property type="entry name" value="Glucan_succinyl_AcylTrfase"/>
</dbReference>
<accession>A0A1M6YD83</accession>
<feature type="transmembrane region" description="Helical" evidence="1">
    <location>
        <begin position="150"/>
        <end position="176"/>
    </location>
</feature>
<feature type="domain" description="Acyltransferase 3" evidence="2">
    <location>
        <begin position="19"/>
        <end position="382"/>
    </location>
</feature>
<evidence type="ECO:0000259" key="2">
    <source>
        <dbReference type="Pfam" id="PF01757"/>
    </source>
</evidence>
<evidence type="ECO:0000313" key="4">
    <source>
        <dbReference type="Proteomes" id="UP000189935"/>
    </source>
</evidence>
<protein>
    <submittedName>
        <fullName evidence="3">Acyltransferase family protein</fullName>
    </submittedName>
</protein>
<feature type="transmembrane region" description="Helical" evidence="1">
    <location>
        <begin position="363"/>
        <end position="385"/>
    </location>
</feature>
<gene>
    <name evidence="3" type="ORF">SAMN05444159_5174</name>
</gene>
<name>A0A1M6YD83_9BRAD</name>
<dbReference type="RefSeq" id="WP_079542556.1">
    <property type="nucleotide sequence ID" value="NZ_LT670844.1"/>
</dbReference>
<dbReference type="OrthoDB" id="7283199at2"/>
<keyword evidence="1" id="KW-1133">Transmembrane helix</keyword>
<feature type="transmembrane region" description="Helical" evidence="1">
    <location>
        <begin position="302"/>
        <end position="326"/>
    </location>
</feature>
<feature type="transmembrane region" description="Helical" evidence="1">
    <location>
        <begin position="229"/>
        <end position="250"/>
    </location>
</feature>